<feature type="signal peptide" evidence="2">
    <location>
        <begin position="1"/>
        <end position="25"/>
    </location>
</feature>
<protein>
    <recommendedName>
        <fullName evidence="5">MetA-pathway of phenol degradation</fullName>
    </recommendedName>
</protein>
<feature type="region of interest" description="Disordered" evidence="1">
    <location>
        <begin position="311"/>
        <end position="340"/>
    </location>
</feature>
<evidence type="ECO:0000313" key="3">
    <source>
        <dbReference type="EMBL" id="SMF02549.1"/>
    </source>
</evidence>
<keyword evidence="4" id="KW-1185">Reference proteome</keyword>
<proteinExistence type="predicted"/>
<evidence type="ECO:0000256" key="2">
    <source>
        <dbReference type="SAM" id="SignalP"/>
    </source>
</evidence>
<evidence type="ECO:0000313" key="4">
    <source>
        <dbReference type="Proteomes" id="UP000192907"/>
    </source>
</evidence>
<feature type="compositionally biased region" description="Basic residues" evidence="1">
    <location>
        <begin position="43"/>
        <end position="61"/>
    </location>
</feature>
<dbReference type="RefSeq" id="WP_132315879.1">
    <property type="nucleotide sequence ID" value="NZ_FWZT01000003.1"/>
</dbReference>
<gene>
    <name evidence="3" type="ORF">SAMN06296036_103271</name>
</gene>
<organism evidence="3 4">
    <name type="scientific">Pseudobacteriovorax antillogorgiicola</name>
    <dbReference type="NCBI Taxonomy" id="1513793"/>
    <lineage>
        <taxon>Bacteria</taxon>
        <taxon>Pseudomonadati</taxon>
        <taxon>Bdellovibrionota</taxon>
        <taxon>Oligoflexia</taxon>
        <taxon>Oligoflexales</taxon>
        <taxon>Pseudobacteriovoracaceae</taxon>
        <taxon>Pseudobacteriovorax</taxon>
    </lineage>
</organism>
<dbReference type="EMBL" id="FWZT01000003">
    <property type="protein sequence ID" value="SMF02549.1"/>
    <property type="molecule type" value="Genomic_DNA"/>
</dbReference>
<feature type="chain" id="PRO_5012373513" description="MetA-pathway of phenol degradation" evidence="2">
    <location>
        <begin position="26"/>
        <end position="448"/>
    </location>
</feature>
<name>A0A1Y6BGZ0_9BACT</name>
<dbReference type="STRING" id="1513793.SAMN06296036_103271"/>
<evidence type="ECO:0000256" key="1">
    <source>
        <dbReference type="SAM" id="MobiDB-lite"/>
    </source>
</evidence>
<evidence type="ECO:0008006" key="5">
    <source>
        <dbReference type="Google" id="ProtNLM"/>
    </source>
</evidence>
<sequence length="448" mass="48933">MITRLKLLILLLVLSFSGEPTTALAQSDFDADTVDEDEEEVKVKKKKRKKRKKRRKRKKRYKPSYYSSLGLGKTLPAGFYRFRGVTKISQGSTGYDSSGKSVDQGFDLSVLSHGLVTEYGMSENLSFQLLIPYISKNSLGFNPNKFKQSAAFSELESQYQRLLAGTMIQQGLCDSAEECLSTPLDNNLTLPLPTGETTTLPAGVVPAQAIPNLISDGAKPADGATGIGDVDFGILYTVLSGEKYNFSIGTGVRLPVGDFESVPAAQRPTGEGLMQGAIRLNYDYHPVPALWLAVQNQSEFTLLDGRRKKSSLLDPNQLNEGDPTSDIAIAAGSDGSPNDQTVTKKGITNVGMFRADLGLSNLGLFFQPIAVETSINYKFGADTYYGDQVEVPGPEYLTFGYGFKYDGLGLKRPFPGYFKLNREIFISGKNVPLAPNSVTIEFALYESF</sequence>
<dbReference type="Proteomes" id="UP000192907">
    <property type="component" value="Unassembled WGS sequence"/>
</dbReference>
<dbReference type="AlphaFoldDB" id="A0A1Y6BGZ0"/>
<reference evidence="4" key="1">
    <citation type="submission" date="2017-04" db="EMBL/GenBank/DDBJ databases">
        <authorList>
            <person name="Varghese N."/>
            <person name="Submissions S."/>
        </authorList>
    </citation>
    <scope>NUCLEOTIDE SEQUENCE [LARGE SCALE GENOMIC DNA]</scope>
    <source>
        <strain evidence="4">RKEM611</strain>
    </source>
</reference>
<keyword evidence="2" id="KW-0732">Signal</keyword>
<feature type="region of interest" description="Disordered" evidence="1">
    <location>
        <begin position="40"/>
        <end position="61"/>
    </location>
</feature>
<accession>A0A1Y6BGZ0</accession>